<name>A0ABR0QVX8_GOSAR</name>
<protein>
    <submittedName>
        <fullName evidence="1">Uncharacterized protein</fullName>
    </submittedName>
</protein>
<evidence type="ECO:0000313" key="1">
    <source>
        <dbReference type="EMBL" id="KAK5843108.1"/>
    </source>
</evidence>
<dbReference type="Proteomes" id="UP001358586">
    <property type="component" value="Chromosome 2"/>
</dbReference>
<reference evidence="1 2" key="1">
    <citation type="submission" date="2023-03" db="EMBL/GenBank/DDBJ databases">
        <title>WGS of Gossypium arboreum.</title>
        <authorList>
            <person name="Yu D."/>
        </authorList>
    </citation>
    <scope>NUCLEOTIDE SEQUENCE [LARGE SCALE GENOMIC DNA]</scope>
    <source>
        <tissue evidence="1">Leaf</tissue>
    </source>
</reference>
<dbReference type="EMBL" id="JARKNE010000002">
    <property type="protein sequence ID" value="KAK5843108.1"/>
    <property type="molecule type" value="Genomic_DNA"/>
</dbReference>
<evidence type="ECO:0000313" key="2">
    <source>
        <dbReference type="Proteomes" id="UP001358586"/>
    </source>
</evidence>
<keyword evidence="2" id="KW-1185">Reference proteome</keyword>
<comment type="caution">
    <text evidence="1">The sequence shown here is derived from an EMBL/GenBank/DDBJ whole genome shotgun (WGS) entry which is preliminary data.</text>
</comment>
<proteinExistence type="predicted"/>
<sequence>MNTRTDIPAATAAVATDVSDAITAYSVAAIVGFTKTTQSSTTKYAAETSSIKSNIKFLASIVSITESCFENIIKLILRIVIARKCSLDHVDDQVAAVPPTNAFLLMRCRSTPIKSWLEEAKRVEEDEGVTKI</sequence>
<gene>
    <name evidence="1" type="ORF">PVK06_005543</name>
</gene>
<organism evidence="1 2">
    <name type="scientific">Gossypium arboreum</name>
    <name type="common">Tree cotton</name>
    <name type="synonym">Gossypium nanking</name>
    <dbReference type="NCBI Taxonomy" id="29729"/>
    <lineage>
        <taxon>Eukaryota</taxon>
        <taxon>Viridiplantae</taxon>
        <taxon>Streptophyta</taxon>
        <taxon>Embryophyta</taxon>
        <taxon>Tracheophyta</taxon>
        <taxon>Spermatophyta</taxon>
        <taxon>Magnoliopsida</taxon>
        <taxon>eudicotyledons</taxon>
        <taxon>Gunneridae</taxon>
        <taxon>Pentapetalae</taxon>
        <taxon>rosids</taxon>
        <taxon>malvids</taxon>
        <taxon>Malvales</taxon>
        <taxon>Malvaceae</taxon>
        <taxon>Malvoideae</taxon>
        <taxon>Gossypium</taxon>
    </lineage>
</organism>
<accession>A0ABR0QVX8</accession>